<organism evidence="7 8">
    <name type="scientific">Atlantibacter hermannii NBRC 105704</name>
    <dbReference type="NCBI Taxonomy" id="1115512"/>
    <lineage>
        <taxon>Bacteria</taxon>
        <taxon>Pseudomonadati</taxon>
        <taxon>Pseudomonadota</taxon>
        <taxon>Gammaproteobacteria</taxon>
        <taxon>Enterobacterales</taxon>
        <taxon>Enterobacteriaceae</taxon>
        <taxon>Atlantibacter</taxon>
    </lineage>
</organism>
<dbReference type="PANTHER" id="PTHR30546">
    <property type="entry name" value="FLAVODOXIN-RELATED PROTEIN WRBA-RELATED"/>
    <property type="match status" value="1"/>
</dbReference>
<dbReference type="Gene3D" id="3.40.50.360">
    <property type="match status" value="1"/>
</dbReference>
<dbReference type="NCBIfam" id="TIGR01755">
    <property type="entry name" value="flav_wrbA"/>
    <property type="match status" value="1"/>
</dbReference>
<dbReference type="FunFam" id="3.40.50.360:FF:000001">
    <property type="entry name" value="NAD(P)H dehydrogenase (Quinone) FQR1-like"/>
    <property type="match status" value="1"/>
</dbReference>
<dbReference type="RefSeq" id="WP_002462989.1">
    <property type="nucleotide sequence ID" value="NZ_BAFF01000001.1"/>
</dbReference>
<gene>
    <name evidence="7" type="primary">wrbA</name>
    <name evidence="7" type="ORF">EH105704_01_04120</name>
</gene>
<keyword evidence="5" id="KW-0547">Nucleotide-binding</keyword>
<dbReference type="Pfam" id="PF03358">
    <property type="entry name" value="FMN_red"/>
    <property type="match status" value="1"/>
</dbReference>
<dbReference type="GO" id="GO:0051287">
    <property type="term" value="F:NAD binding"/>
    <property type="evidence" value="ECO:0007669"/>
    <property type="project" value="UniProtKB-UniRule"/>
</dbReference>
<dbReference type="eggNOG" id="COG0655">
    <property type="taxonomic scope" value="Bacteria"/>
</dbReference>
<dbReference type="GO" id="GO:0050660">
    <property type="term" value="F:flavin adenine dinucleotide binding"/>
    <property type="evidence" value="ECO:0007669"/>
    <property type="project" value="UniProtKB-UniRule"/>
</dbReference>
<evidence type="ECO:0000256" key="4">
    <source>
        <dbReference type="ARBA" id="ARBA00023002"/>
    </source>
</evidence>
<accession>H5UWX1</accession>
<evidence type="ECO:0000256" key="3">
    <source>
        <dbReference type="ARBA" id="ARBA00022643"/>
    </source>
</evidence>
<dbReference type="Proteomes" id="UP000010297">
    <property type="component" value="Unassembled WGS sequence"/>
</dbReference>
<dbReference type="InterPro" id="IPR029039">
    <property type="entry name" value="Flavoprotein-like_sf"/>
</dbReference>
<comment type="caution">
    <text evidence="7">The sequence shown here is derived from an EMBL/GenBank/DDBJ whole genome shotgun (WGS) entry which is preliminary data.</text>
</comment>
<name>H5UWX1_ATLHE</name>
<dbReference type="GO" id="GO:0008753">
    <property type="term" value="F:NADPH dehydrogenase (quinone) activity"/>
    <property type="evidence" value="ECO:0007669"/>
    <property type="project" value="RHEA"/>
</dbReference>
<feature type="binding site" evidence="5">
    <location>
        <position position="105"/>
    </location>
    <ligand>
        <name>substrate</name>
    </ligand>
</feature>
<comment type="cofactor">
    <cofactor evidence="5">
        <name>FMN</name>
        <dbReference type="ChEBI" id="CHEBI:58210"/>
    </cofactor>
    <text evidence="5">Binds 1 FMN per monomer.</text>
</comment>
<feature type="binding site" evidence="5">
    <location>
        <position position="140"/>
    </location>
    <ligand>
        <name>FMN</name>
        <dbReference type="ChEBI" id="CHEBI:58210"/>
    </ligand>
</feature>
<evidence type="ECO:0000256" key="5">
    <source>
        <dbReference type="HAMAP-Rule" id="MF_01017"/>
    </source>
</evidence>
<dbReference type="AlphaFoldDB" id="H5UWX1"/>
<keyword evidence="8" id="KW-1185">Reference proteome</keyword>
<keyword evidence="5" id="KW-0521">NADP</keyword>
<feature type="binding site" evidence="5">
    <location>
        <begin position="120"/>
        <end position="125"/>
    </location>
    <ligand>
        <name>FMN</name>
        <dbReference type="ChEBI" id="CHEBI:58210"/>
    </ligand>
</feature>
<keyword evidence="2 5" id="KW-0285">Flavoprotein</keyword>
<feature type="binding site" evidence="5">
    <location>
        <begin position="17"/>
        <end position="22"/>
    </location>
    <ligand>
        <name>FMN</name>
        <dbReference type="ChEBI" id="CHEBI:58210"/>
    </ligand>
</feature>
<dbReference type="GO" id="GO:0016020">
    <property type="term" value="C:membrane"/>
    <property type="evidence" value="ECO:0007669"/>
    <property type="project" value="TreeGrafter"/>
</dbReference>
<dbReference type="GO" id="GO:0010181">
    <property type="term" value="F:FMN binding"/>
    <property type="evidence" value="ECO:0007669"/>
    <property type="project" value="InterPro"/>
</dbReference>
<dbReference type="InterPro" id="IPR010089">
    <property type="entry name" value="Flavoprotein_WrbA-like"/>
</dbReference>
<feature type="binding site" evidence="5">
    <location>
        <begin position="85"/>
        <end position="87"/>
    </location>
    <ligand>
        <name>FMN</name>
        <dbReference type="ChEBI" id="CHEBI:58210"/>
    </ligand>
</feature>
<protein>
    <recommendedName>
        <fullName evidence="5">NAD(P)H dehydrogenase (quinone)</fullName>
        <ecNumber evidence="5">1.6.5.2</ecNumber>
    </recommendedName>
    <alternativeName>
        <fullName evidence="5">NAD(P)H:quinone oxidoreductase</fullName>
        <shortName evidence="5">NQO</shortName>
    </alternativeName>
</protein>
<evidence type="ECO:0000256" key="1">
    <source>
        <dbReference type="ARBA" id="ARBA00006961"/>
    </source>
</evidence>
<evidence type="ECO:0000313" key="8">
    <source>
        <dbReference type="Proteomes" id="UP000010297"/>
    </source>
</evidence>
<dbReference type="GeneID" id="92829040"/>
<feature type="binding site" evidence="5">
    <location>
        <position position="19"/>
    </location>
    <ligand>
        <name>NAD(+)</name>
        <dbReference type="ChEBI" id="CHEBI:57540"/>
    </ligand>
</feature>
<keyword evidence="4 5" id="KW-0560">Oxidoreductase</keyword>
<dbReference type="GO" id="GO:0050661">
    <property type="term" value="F:NADP binding"/>
    <property type="evidence" value="ECO:0007669"/>
    <property type="project" value="UniProtKB-UniRule"/>
</dbReference>
<dbReference type="EC" id="1.6.5.2" evidence="5"/>
<feature type="domain" description="Flavodoxin-like" evidence="6">
    <location>
        <begin position="11"/>
        <end position="196"/>
    </location>
</feature>
<sequence>MQNSEQGKVNILVLYYSMYGHIETMANAVAEGARSVGGVEVDIRRVPETMPPELFAKAGGKAQTTPEATVQELVNYDAIIVGTPTRFGNMSGQMRTFWDQTGGLWASGALYGKVASVFTSTGTGGGEEQTITSTWTTLAHHGMVLVPIGYGTKELFDISQVRGGTPYGASTLAGGDGSRQPSEEELSIARFQGQHVANLTVKLKS</sequence>
<dbReference type="PROSITE" id="PS50902">
    <property type="entry name" value="FLAVODOXIN_LIKE"/>
    <property type="match status" value="1"/>
</dbReference>
<comment type="catalytic activity">
    <reaction evidence="5">
        <text>a quinone + NADPH + H(+) = a quinol + NADP(+)</text>
        <dbReference type="Rhea" id="RHEA:46164"/>
        <dbReference type="ChEBI" id="CHEBI:15378"/>
        <dbReference type="ChEBI" id="CHEBI:24646"/>
        <dbReference type="ChEBI" id="CHEBI:57783"/>
        <dbReference type="ChEBI" id="CHEBI:58349"/>
        <dbReference type="ChEBI" id="CHEBI:132124"/>
        <dbReference type="EC" id="1.6.5.2"/>
    </reaction>
</comment>
<comment type="catalytic activity">
    <reaction evidence="5">
        <text>a quinone + NADH + H(+) = a quinol + NAD(+)</text>
        <dbReference type="Rhea" id="RHEA:46160"/>
        <dbReference type="ChEBI" id="CHEBI:15378"/>
        <dbReference type="ChEBI" id="CHEBI:24646"/>
        <dbReference type="ChEBI" id="CHEBI:57540"/>
        <dbReference type="ChEBI" id="CHEBI:57945"/>
        <dbReference type="ChEBI" id="CHEBI:132124"/>
        <dbReference type="EC" id="1.6.5.2"/>
    </reaction>
</comment>
<reference evidence="7 8" key="1">
    <citation type="submission" date="2012-02" db="EMBL/GenBank/DDBJ databases">
        <title>Whole genome shotgun sequence of Escherichia hermannii NBRC 105704.</title>
        <authorList>
            <person name="Yoshida I."/>
            <person name="Hosoyama A."/>
            <person name="Tsuchikane K."/>
            <person name="Katsumata H."/>
            <person name="Yamazaki S."/>
            <person name="Fujita N."/>
        </authorList>
    </citation>
    <scope>NUCLEOTIDE SEQUENCE [LARGE SCALE GENOMIC DNA]</scope>
    <source>
        <strain evidence="7 8">NBRC 105704</strain>
    </source>
</reference>
<dbReference type="InterPro" id="IPR037513">
    <property type="entry name" value="NQO"/>
</dbReference>
<keyword evidence="5" id="KW-0520">NAD</keyword>
<dbReference type="GO" id="GO:0050136">
    <property type="term" value="F:NADH dehydrogenase (quinone) (non-electrogenic) activity"/>
    <property type="evidence" value="ECO:0007669"/>
    <property type="project" value="RHEA"/>
</dbReference>
<evidence type="ECO:0000313" key="7">
    <source>
        <dbReference type="EMBL" id="GAB50402.1"/>
    </source>
</evidence>
<dbReference type="SUPFAM" id="SSF52218">
    <property type="entry name" value="Flavoproteins"/>
    <property type="match status" value="1"/>
</dbReference>
<dbReference type="InterPro" id="IPR005025">
    <property type="entry name" value="FMN_Rdtase-like_dom"/>
</dbReference>
<comment type="similarity">
    <text evidence="1 5">Belongs to the WrbA family.</text>
</comment>
<dbReference type="EMBL" id="BAFF01000001">
    <property type="protein sequence ID" value="GAB50402.1"/>
    <property type="molecule type" value="Genomic_DNA"/>
</dbReference>
<keyword evidence="3 5" id="KW-0288">FMN</keyword>
<evidence type="ECO:0000256" key="2">
    <source>
        <dbReference type="ARBA" id="ARBA00022630"/>
    </source>
</evidence>
<dbReference type="HAMAP" id="MF_01017">
    <property type="entry name" value="NQOR"/>
    <property type="match status" value="1"/>
</dbReference>
<dbReference type="PANTHER" id="PTHR30546:SF23">
    <property type="entry name" value="FLAVOPROTEIN-LIKE PROTEIN YCP4-RELATED"/>
    <property type="match status" value="1"/>
</dbReference>
<proteinExistence type="inferred from homology"/>
<evidence type="ECO:0000259" key="6">
    <source>
        <dbReference type="PROSITE" id="PS50902"/>
    </source>
</evidence>
<dbReference type="InterPro" id="IPR008254">
    <property type="entry name" value="Flavodoxin/NO_synth"/>
</dbReference>
<dbReference type="NCBIfam" id="NF002999">
    <property type="entry name" value="PRK03767.1"/>
    <property type="match status" value="1"/>
</dbReference>